<evidence type="ECO:0000313" key="5">
    <source>
        <dbReference type="Proteomes" id="UP000581769"/>
    </source>
</evidence>
<dbReference type="SUPFAM" id="SSF82171">
    <property type="entry name" value="DPP6 N-terminal domain-like"/>
    <property type="match status" value="1"/>
</dbReference>
<sequence length="682" mass="72628">MTGLIDPGVRDLRAAAEFTRVARFYQRWHGPAFGGVSGATSPSASPDGLAIAFTGEIRTGLEGHPRFRLCLADGNGIRRLTDPESQVNERNPQYSPDGRRIAFTSDRETPGVQQLTVADPVSGRLRDTPAVDGTVEYLQWSPDGTRILLGVAGLAADLAGGEGSGSVVRGDRAELPAWVPEVDSGISGDHWRGIWIYDLARDSVERVPATGLNVWESVWCGPDAVLAVTSTSPGEGAWYTADLRRIDLAGEAAELVHEPDGQLGWPAASPSGRRRAVVEARSSDRWVVAGDVVVLDTQRGTTVKIETGDVDVTHLQWLDESRLAFLGVRGLETVAGVHDAGSGQTTETWSSTATCGDRYPVASFLPDGSAAMVHSSYSVCPELAWLREGQVETVAGLGHGGADHVREVAGAVEPVHWTAPDGTEIQGLLCTPDGEGPFPLVVNVHGGPVWGWRNHWMLGGAYVRLLVSRGYAVLHPNPRGSSGRGQEFAGAVFGDPGGADTQDYLSGIDALVARGVADPERIGVTGASYGGYMAAWLITQDQRFAAAVPMAPVTDWYSQHYTSNIPFFDELLLADGPHGTAGRYRERSPVTFAGRVRTPTLLIAGTQDRCTPPGQAWEFHQALLLAGVPSTCVVYPGEGHGVRSFPALIDQGARLLDWFERYLPVSPGIPTPAGPPAQQEAP</sequence>
<dbReference type="Pfam" id="PF00326">
    <property type="entry name" value="Peptidase_S9"/>
    <property type="match status" value="1"/>
</dbReference>
<dbReference type="Gene3D" id="3.40.50.1820">
    <property type="entry name" value="alpha/beta hydrolase"/>
    <property type="match status" value="1"/>
</dbReference>
<keyword evidence="4" id="KW-0645">Protease</keyword>
<organism evidence="4 5">
    <name type="scientific">Amycolatopsis jiangsuensis</name>
    <dbReference type="NCBI Taxonomy" id="1181879"/>
    <lineage>
        <taxon>Bacteria</taxon>
        <taxon>Bacillati</taxon>
        <taxon>Actinomycetota</taxon>
        <taxon>Actinomycetes</taxon>
        <taxon>Pseudonocardiales</taxon>
        <taxon>Pseudonocardiaceae</taxon>
        <taxon>Amycolatopsis</taxon>
    </lineage>
</organism>
<proteinExistence type="predicted"/>
<dbReference type="AlphaFoldDB" id="A0A840J5F1"/>
<dbReference type="Pfam" id="PF07676">
    <property type="entry name" value="PD40"/>
    <property type="match status" value="1"/>
</dbReference>
<evidence type="ECO:0000259" key="3">
    <source>
        <dbReference type="Pfam" id="PF00326"/>
    </source>
</evidence>
<gene>
    <name evidence="4" type="ORF">BJY18_006745</name>
</gene>
<dbReference type="PANTHER" id="PTHR42776:SF27">
    <property type="entry name" value="DIPEPTIDYL PEPTIDASE FAMILY MEMBER 6"/>
    <property type="match status" value="1"/>
</dbReference>
<dbReference type="GO" id="GO:0004252">
    <property type="term" value="F:serine-type endopeptidase activity"/>
    <property type="evidence" value="ECO:0007669"/>
    <property type="project" value="TreeGrafter"/>
</dbReference>
<keyword evidence="4" id="KW-0031">Aminopeptidase</keyword>
<feature type="domain" description="Peptidase S9 prolyl oligopeptidase catalytic" evidence="3">
    <location>
        <begin position="463"/>
        <end position="663"/>
    </location>
</feature>
<dbReference type="InterPro" id="IPR011659">
    <property type="entry name" value="WD40"/>
</dbReference>
<dbReference type="GO" id="GO:0006508">
    <property type="term" value="P:proteolysis"/>
    <property type="evidence" value="ECO:0007669"/>
    <property type="project" value="InterPro"/>
</dbReference>
<keyword evidence="1" id="KW-0378">Hydrolase</keyword>
<dbReference type="InterPro" id="IPR011042">
    <property type="entry name" value="6-blade_b-propeller_TolB-like"/>
</dbReference>
<dbReference type="InterPro" id="IPR001375">
    <property type="entry name" value="Peptidase_S9_cat"/>
</dbReference>
<evidence type="ECO:0000313" key="4">
    <source>
        <dbReference type="EMBL" id="MBB4689260.1"/>
    </source>
</evidence>
<evidence type="ECO:0000256" key="1">
    <source>
        <dbReference type="ARBA" id="ARBA00022801"/>
    </source>
</evidence>
<reference evidence="4 5" key="1">
    <citation type="submission" date="2020-08" db="EMBL/GenBank/DDBJ databases">
        <title>Sequencing the genomes of 1000 actinobacteria strains.</title>
        <authorList>
            <person name="Klenk H.-P."/>
        </authorList>
    </citation>
    <scope>NUCLEOTIDE SEQUENCE [LARGE SCALE GENOMIC DNA]</scope>
    <source>
        <strain evidence="4 5">DSM 45859</strain>
    </source>
</reference>
<dbReference type="PANTHER" id="PTHR42776">
    <property type="entry name" value="SERINE PEPTIDASE S9 FAMILY MEMBER"/>
    <property type="match status" value="1"/>
</dbReference>
<dbReference type="Proteomes" id="UP000581769">
    <property type="component" value="Unassembled WGS sequence"/>
</dbReference>
<dbReference type="Gene3D" id="2.120.10.30">
    <property type="entry name" value="TolB, C-terminal domain"/>
    <property type="match status" value="2"/>
</dbReference>
<dbReference type="EMBL" id="JACHMG010000001">
    <property type="protein sequence ID" value="MBB4689260.1"/>
    <property type="molecule type" value="Genomic_DNA"/>
</dbReference>
<keyword evidence="5" id="KW-1185">Reference proteome</keyword>
<comment type="caution">
    <text evidence="4">The sequence shown here is derived from an EMBL/GenBank/DDBJ whole genome shotgun (WGS) entry which is preliminary data.</text>
</comment>
<protein>
    <submittedName>
        <fullName evidence="4">Dipeptidyl aminopeptidase/acylaminoacyl peptidase</fullName>
    </submittedName>
</protein>
<dbReference type="GO" id="GO:0004177">
    <property type="term" value="F:aminopeptidase activity"/>
    <property type="evidence" value="ECO:0007669"/>
    <property type="project" value="UniProtKB-KW"/>
</dbReference>
<dbReference type="InterPro" id="IPR029058">
    <property type="entry name" value="AB_hydrolase_fold"/>
</dbReference>
<dbReference type="SUPFAM" id="SSF53474">
    <property type="entry name" value="alpha/beta-Hydrolases"/>
    <property type="match status" value="1"/>
</dbReference>
<evidence type="ECO:0000256" key="2">
    <source>
        <dbReference type="ARBA" id="ARBA00022825"/>
    </source>
</evidence>
<accession>A0A840J5F1</accession>
<name>A0A840J5F1_9PSEU</name>
<dbReference type="RefSeq" id="WP_184783826.1">
    <property type="nucleotide sequence ID" value="NZ_JACHMG010000001.1"/>
</dbReference>
<keyword evidence="2" id="KW-0720">Serine protease</keyword>